<dbReference type="RefSeq" id="WP_180140267.1">
    <property type="nucleotide sequence ID" value="NZ_CAADHO010000003.1"/>
</dbReference>
<dbReference type="Proteomes" id="UP000507962">
    <property type="component" value="Unassembled WGS sequence"/>
</dbReference>
<gene>
    <name evidence="1" type="ORF">MSL71_22460</name>
</gene>
<dbReference type="AlphaFoldDB" id="A0A4U8YLX4"/>
<dbReference type="SUPFAM" id="SSF48498">
    <property type="entry name" value="Tetracyclin repressor-like, C-terminal domain"/>
    <property type="match status" value="1"/>
</dbReference>
<proteinExistence type="predicted"/>
<dbReference type="Gene3D" id="1.10.357.10">
    <property type="entry name" value="Tetracycline Repressor, domain 2"/>
    <property type="match status" value="1"/>
</dbReference>
<dbReference type="SUPFAM" id="SSF46689">
    <property type="entry name" value="Homeodomain-like"/>
    <property type="match status" value="1"/>
</dbReference>
<reference evidence="1 2" key="1">
    <citation type="submission" date="2019-03" db="EMBL/GenBank/DDBJ databases">
        <authorList>
            <person name="Nijsse B."/>
        </authorList>
    </citation>
    <scope>NUCLEOTIDE SEQUENCE [LARGE SCALE GENOMIC DNA]</scope>
    <source>
        <strain evidence="1">Desulfoluna butyratoxydans MSL71</strain>
    </source>
</reference>
<evidence type="ECO:0000313" key="2">
    <source>
        <dbReference type="Proteomes" id="UP000507962"/>
    </source>
</evidence>
<dbReference type="InterPro" id="IPR036271">
    <property type="entry name" value="Tet_transcr_reg_TetR-rel_C_sf"/>
</dbReference>
<dbReference type="InterPro" id="IPR009057">
    <property type="entry name" value="Homeodomain-like_sf"/>
</dbReference>
<name>A0A4U8YLX4_9BACT</name>
<sequence>MPRKTRFAIEDITQAALEVVRRGGVEKLTARTIATELNASTMPIYSCGRTMAEIEEAVVKKAWEVLEAFQDTPRSGDVYLDMGLGYVLFAKEERHLYKCIHSDKYPGINTVMAEENLKRSMDRIADYPLLKGIPDDIKETVLIQGWIYSHGFADLMLSPLTQNMRGLETEAQIVDSFIKANGMYWEGLKGVVEKHRRP</sequence>
<accession>A0A4U8YLX4</accession>
<dbReference type="EMBL" id="CAADHO010000003">
    <property type="protein sequence ID" value="VFQ44597.1"/>
    <property type="molecule type" value="Genomic_DNA"/>
</dbReference>
<keyword evidence="2" id="KW-1185">Reference proteome</keyword>
<protein>
    <submittedName>
        <fullName evidence="1">Tetracycline transcriptional regulator tetr-related c-terminal</fullName>
    </submittedName>
</protein>
<evidence type="ECO:0000313" key="1">
    <source>
        <dbReference type="EMBL" id="VFQ44597.1"/>
    </source>
</evidence>
<organism evidence="1 2">
    <name type="scientific">Desulfoluna butyratoxydans</name>
    <dbReference type="NCBI Taxonomy" id="231438"/>
    <lineage>
        <taxon>Bacteria</taxon>
        <taxon>Pseudomonadati</taxon>
        <taxon>Thermodesulfobacteriota</taxon>
        <taxon>Desulfobacteria</taxon>
        <taxon>Desulfobacterales</taxon>
        <taxon>Desulfolunaceae</taxon>
        <taxon>Desulfoluna</taxon>
    </lineage>
</organism>